<evidence type="ECO:0000256" key="1">
    <source>
        <dbReference type="ARBA" id="ARBA00084097"/>
    </source>
</evidence>
<sequence length="318" mass="34846">MNNYAVRTKDPPIKASLSGNLTLYTAPLPGSGVLVAFMLRLLDNFVQLGDSDLERSQLMIETFKHAYGRRTDLGDPHFVNKTLLDSVLFNLTDEATILGLREKIHLNSTSEDVSYYGADYAKEDHGTNNIVVVDAEGNAVSVTSTINTLFGSAFVSTSTGILLNDQMDDFSTPGVPNFWGVAPSAANFIEPNKRPQSSMSPSIIVDSNGDVRLVVGAAGGTTITTQTASVAVRNLWLGKNIKEAIDERRFHHQLLPMEISYEYGVLDTMVEAWHKIGHKTRRRPPTQYPLALVTGIARLGLNITANCDWRRFGGVEGF</sequence>
<dbReference type="SUPFAM" id="SSF56235">
    <property type="entry name" value="N-terminal nucleophile aminohydrolases (Ntn hydrolases)"/>
    <property type="match status" value="1"/>
</dbReference>
<keyword evidence="4" id="KW-0472">Membrane</keyword>
<keyword evidence="1" id="KW-1202">Platelet aggregation activating toxin</keyword>
<evidence type="ECO:0000313" key="6">
    <source>
        <dbReference type="EMBL" id="JAS84317.1"/>
    </source>
</evidence>
<keyword evidence="1" id="KW-1199">Hemostasis impairing toxin</keyword>
<dbReference type="FunFam" id="1.10.246.130:FF:000001">
    <property type="entry name" value="Gamma-glutamyltransferase 5 isoform 1"/>
    <property type="match status" value="1"/>
</dbReference>
<dbReference type="GO" id="GO:0036374">
    <property type="term" value="F:glutathione hydrolase activity"/>
    <property type="evidence" value="ECO:0007669"/>
    <property type="project" value="InterPro"/>
</dbReference>
<feature type="binding site" evidence="3">
    <location>
        <position position="169"/>
    </location>
    <ligand>
        <name>L-glutamate</name>
        <dbReference type="ChEBI" id="CHEBI:29985"/>
    </ligand>
</feature>
<dbReference type="PRINTS" id="PR01210">
    <property type="entry name" value="GGTRANSPTASE"/>
</dbReference>
<feature type="active site" description="Nucleophile" evidence="2">
    <location>
        <position position="127"/>
    </location>
</feature>
<dbReference type="EMBL" id="GECU01023389">
    <property type="protein sequence ID" value="JAS84317.1"/>
    <property type="molecule type" value="Transcribed_RNA"/>
</dbReference>
<evidence type="ECO:0000313" key="5">
    <source>
        <dbReference type="EMBL" id="JAS82086.1"/>
    </source>
</evidence>
<reference evidence="6" key="1">
    <citation type="submission" date="2015-11" db="EMBL/GenBank/DDBJ databases">
        <title>De novo transcriptome assembly of four potential Pierce s Disease insect vectors from Arizona vineyards.</title>
        <authorList>
            <person name="Tassone E.E."/>
        </authorList>
    </citation>
    <scope>NUCLEOTIDE SEQUENCE</scope>
</reference>
<evidence type="ECO:0000256" key="3">
    <source>
        <dbReference type="PIRSR" id="PIRSR600101-2"/>
    </source>
</evidence>
<dbReference type="EMBL" id="GECU01025620">
    <property type="protein sequence ID" value="JAS82086.1"/>
    <property type="molecule type" value="Transcribed_RNA"/>
</dbReference>
<feature type="binding site" evidence="3">
    <location>
        <begin position="145"/>
        <end position="147"/>
    </location>
    <ligand>
        <name>L-glutamate</name>
        <dbReference type="ChEBI" id="CHEBI:29985"/>
    </ligand>
</feature>
<dbReference type="FunFam" id="3.60.20.40:FF:000001">
    <property type="entry name" value="Gamma-glutamyltranspeptidase 1"/>
    <property type="match status" value="1"/>
</dbReference>
<dbReference type="PANTHER" id="PTHR11686">
    <property type="entry name" value="GAMMA GLUTAMYL TRANSPEPTIDASE"/>
    <property type="match status" value="1"/>
</dbReference>
<dbReference type="Pfam" id="PF01019">
    <property type="entry name" value="G_glu_transpept"/>
    <property type="match status" value="1"/>
</dbReference>
<feature type="binding site" evidence="3">
    <location>
        <begin position="197"/>
        <end position="198"/>
    </location>
    <ligand>
        <name>L-glutamate</name>
        <dbReference type="ChEBI" id="CHEBI:29985"/>
    </ligand>
</feature>
<name>A0A1B6IBL7_9HEMI</name>
<accession>A0A1B6IBL7</accession>
<feature type="binding site" evidence="3">
    <location>
        <position position="220"/>
    </location>
    <ligand>
        <name>L-glutamate</name>
        <dbReference type="ChEBI" id="CHEBI:29985"/>
    </ligand>
</feature>
<keyword evidence="1" id="KW-0800">Toxin</keyword>
<dbReference type="PANTHER" id="PTHR11686:SF72">
    <property type="entry name" value="GAMMA-GLUTAMYL TRANSPEPTIDASE, ISOFORM A"/>
    <property type="match status" value="1"/>
</dbReference>
<dbReference type="InterPro" id="IPR000101">
    <property type="entry name" value="GGT_peptidase"/>
</dbReference>
<dbReference type="InterPro" id="IPR029055">
    <property type="entry name" value="Ntn_hydrolases_N"/>
</dbReference>
<keyword evidence="4" id="KW-0812">Transmembrane</keyword>
<dbReference type="GO" id="GO:0005886">
    <property type="term" value="C:plasma membrane"/>
    <property type="evidence" value="ECO:0007669"/>
    <property type="project" value="TreeGrafter"/>
</dbReference>
<dbReference type="AlphaFoldDB" id="A0A1B6IBL7"/>
<dbReference type="InterPro" id="IPR043138">
    <property type="entry name" value="GGT_lsub"/>
</dbReference>
<keyword evidence="4" id="KW-1133">Transmembrane helix</keyword>
<dbReference type="InterPro" id="IPR043137">
    <property type="entry name" value="GGT_ssub_C"/>
</dbReference>
<dbReference type="Gene3D" id="3.60.20.40">
    <property type="match status" value="1"/>
</dbReference>
<evidence type="ECO:0000256" key="2">
    <source>
        <dbReference type="PIRSR" id="PIRSR600101-1"/>
    </source>
</evidence>
<organism evidence="6">
    <name type="scientific">Homalodisca liturata</name>
    <dbReference type="NCBI Taxonomy" id="320908"/>
    <lineage>
        <taxon>Eukaryota</taxon>
        <taxon>Metazoa</taxon>
        <taxon>Ecdysozoa</taxon>
        <taxon>Arthropoda</taxon>
        <taxon>Hexapoda</taxon>
        <taxon>Insecta</taxon>
        <taxon>Pterygota</taxon>
        <taxon>Neoptera</taxon>
        <taxon>Paraneoptera</taxon>
        <taxon>Hemiptera</taxon>
        <taxon>Auchenorrhyncha</taxon>
        <taxon>Membracoidea</taxon>
        <taxon>Cicadellidae</taxon>
        <taxon>Cicadellinae</taxon>
        <taxon>Proconiini</taxon>
        <taxon>Homalodisca</taxon>
    </lineage>
</organism>
<evidence type="ECO:0000256" key="4">
    <source>
        <dbReference type="SAM" id="Phobius"/>
    </source>
</evidence>
<dbReference type="Gene3D" id="1.10.246.130">
    <property type="match status" value="1"/>
</dbReference>
<feature type="transmembrane region" description="Helical" evidence="4">
    <location>
        <begin position="21"/>
        <end position="42"/>
    </location>
</feature>
<gene>
    <name evidence="6" type="ORF">g.37575</name>
    <name evidence="5" type="ORF">g.37576</name>
</gene>
<protein>
    <recommendedName>
        <fullName evidence="7">Gamma-glutamyltranspeptidase 1</fullName>
    </recommendedName>
</protein>
<dbReference type="GO" id="GO:0006751">
    <property type="term" value="P:glutathione catabolic process"/>
    <property type="evidence" value="ECO:0007669"/>
    <property type="project" value="InterPro"/>
</dbReference>
<evidence type="ECO:0008006" key="7">
    <source>
        <dbReference type="Google" id="ProtNLM"/>
    </source>
</evidence>
<proteinExistence type="predicted"/>